<comment type="subcellular location">
    <subcellularLocation>
        <location evidence="1">Cell membrane</location>
        <topology evidence="1">Single-pass membrane protein</topology>
    </subcellularLocation>
</comment>
<dbReference type="PANTHER" id="PTHR33909:SF1">
    <property type="entry name" value="SEC TRANSLOCON ACCESSORY COMPLEX SUBUNIT YAJC"/>
    <property type="match status" value="1"/>
</dbReference>
<dbReference type="EMBL" id="ADVK01000021">
    <property type="protein sequence ID" value="EFG95686.1"/>
    <property type="molecule type" value="Genomic_DNA"/>
</dbReference>
<protein>
    <submittedName>
        <fullName evidence="11">Preprotein translocase, YajC subunit</fullName>
    </submittedName>
</protein>
<dbReference type="GO" id="GO:0005886">
    <property type="term" value="C:plasma membrane"/>
    <property type="evidence" value="ECO:0007669"/>
    <property type="project" value="UniProtKB-SubCell"/>
</dbReference>
<proteinExistence type="inferred from homology"/>
<reference evidence="11 12" key="1">
    <citation type="submission" date="2010-04" db="EMBL/GenBank/DDBJ databases">
        <authorList>
            <person name="Qin X."/>
            <person name="Bachman B."/>
            <person name="Battles P."/>
            <person name="Bell A."/>
            <person name="Bess C."/>
            <person name="Bickham C."/>
            <person name="Chaboub L."/>
            <person name="Chen D."/>
            <person name="Coyle M."/>
            <person name="Deiros D.R."/>
            <person name="Dinh H."/>
            <person name="Forbes L."/>
            <person name="Fowler G."/>
            <person name="Francisco L."/>
            <person name="Fu Q."/>
            <person name="Gubbala S."/>
            <person name="Hale W."/>
            <person name="Han Y."/>
            <person name="Hemphill L."/>
            <person name="Highlander S.K."/>
            <person name="Hirani K."/>
            <person name="Hogues M."/>
            <person name="Jackson L."/>
            <person name="Jakkamsetti A."/>
            <person name="Javaid M."/>
            <person name="Jiang H."/>
            <person name="Korchina V."/>
            <person name="Kovar C."/>
            <person name="Lara F."/>
            <person name="Lee S."/>
            <person name="Mata R."/>
            <person name="Mathew T."/>
            <person name="Moen C."/>
            <person name="Morales K."/>
            <person name="Munidasa M."/>
            <person name="Nazareth L."/>
            <person name="Ngo R."/>
            <person name="Nguyen L."/>
            <person name="Okwuonu G."/>
            <person name="Ongeri F."/>
            <person name="Patil S."/>
            <person name="Petrosino J."/>
            <person name="Pham C."/>
            <person name="Pham P."/>
            <person name="Pu L.-L."/>
            <person name="Puazo M."/>
            <person name="Raj R."/>
            <person name="Reid J."/>
            <person name="Rouhana J."/>
            <person name="Saada N."/>
            <person name="Shang Y."/>
            <person name="Simmons D."/>
            <person name="Thornton R."/>
            <person name="Warren J."/>
            <person name="Weissenberger G."/>
            <person name="Zhang J."/>
            <person name="Zhang L."/>
            <person name="Zhou C."/>
            <person name="Zhu D."/>
            <person name="Muzny D."/>
            <person name="Worley K."/>
            <person name="Gibbs R."/>
        </authorList>
    </citation>
    <scope>NUCLEOTIDE SEQUENCE [LARGE SCALE GENOMIC DNA]</scope>
    <source>
        <strain evidence="12">ATCC 23726 / VPI 4351</strain>
    </source>
</reference>
<dbReference type="Proteomes" id="UP000003643">
    <property type="component" value="Unassembled WGS sequence"/>
</dbReference>
<keyword evidence="3" id="KW-0813">Transport</keyword>
<gene>
    <name evidence="11" type="primary">yajC</name>
    <name evidence="11" type="ORF">HMPREF0397_0676</name>
</gene>
<evidence type="ECO:0000256" key="8">
    <source>
        <dbReference type="ARBA" id="ARBA00023010"/>
    </source>
</evidence>
<keyword evidence="8" id="KW-0811">Translocation</keyword>
<comment type="caution">
    <text evidence="11">The sequence shown here is derived from an EMBL/GenBank/DDBJ whole genome shotgun (WGS) entry which is preliminary data.</text>
</comment>
<dbReference type="Pfam" id="PF02699">
    <property type="entry name" value="YajC"/>
    <property type="match status" value="1"/>
</dbReference>
<evidence type="ECO:0000256" key="7">
    <source>
        <dbReference type="ARBA" id="ARBA00022989"/>
    </source>
</evidence>
<dbReference type="AlphaFoldDB" id="D5RBU1"/>
<evidence type="ECO:0000256" key="1">
    <source>
        <dbReference type="ARBA" id="ARBA00004162"/>
    </source>
</evidence>
<feature type="transmembrane region" description="Helical" evidence="10">
    <location>
        <begin position="20"/>
        <end position="41"/>
    </location>
</feature>
<keyword evidence="7 10" id="KW-1133">Transmembrane helix</keyword>
<evidence type="ECO:0000256" key="5">
    <source>
        <dbReference type="ARBA" id="ARBA00022692"/>
    </source>
</evidence>
<keyword evidence="9 10" id="KW-0472">Membrane</keyword>
<dbReference type="SMART" id="SM01323">
    <property type="entry name" value="YajC"/>
    <property type="match status" value="1"/>
</dbReference>
<dbReference type="InterPro" id="IPR003849">
    <property type="entry name" value="Preprotein_translocase_YajC"/>
</dbReference>
<keyword evidence="5 10" id="KW-0812">Transmembrane</keyword>
<evidence type="ECO:0000256" key="4">
    <source>
        <dbReference type="ARBA" id="ARBA00022475"/>
    </source>
</evidence>
<evidence type="ECO:0000313" key="12">
    <source>
        <dbReference type="Proteomes" id="UP000003643"/>
    </source>
</evidence>
<evidence type="ECO:0000256" key="2">
    <source>
        <dbReference type="ARBA" id="ARBA00006742"/>
    </source>
</evidence>
<keyword evidence="4" id="KW-1003">Cell membrane</keyword>
<accession>D5RBU1</accession>
<evidence type="ECO:0000313" key="11">
    <source>
        <dbReference type="EMBL" id="EFG95686.1"/>
    </source>
</evidence>
<keyword evidence="6" id="KW-0653">Protein transport</keyword>
<name>D5RBU1_FUSN2</name>
<dbReference type="PRINTS" id="PR01853">
    <property type="entry name" value="YAJCTRNLCASE"/>
</dbReference>
<dbReference type="NCBIfam" id="TIGR00739">
    <property type="entry name" value="yajC"/>
    <property type="match status" value="1"/>
</dbReference>
<comment type="similarity">
    <text evidence="2">Belongs to the YajC family.</text>
</comment>
<organism evidence="11 12">
    <name type="scientific">Fusobacterium nucleatum subsp. nucleatum (strain ATCC 23726 / VPI 4351)</name>
    <dbReference type="NCBI Taxonomy" id="525283"/>
    <lineage>
        <taxon>Bacteria</taxon>
        <taxon>Fusobacteriati</taxon>
        <taxon>Fusobacteriota</taxon>
        <taxon>Fusobacteriia</taxon>
        <taxon>Fusobacteriales</taxon>
        <taxon>Fusobacteriaceae</taxon>
        <taxon>Fusobacterium</taxon>
    </lineage>
</organism>
<evidence type="ECO:0000256" key="9">
    <source>
        <dbReference type="ARBA" id="ARBA00023136"/>
    </source>
</evidence>
<sequence length="109" mass="12284">MLYFSIYLLNLLGGEMQELFAKYGGTGAIIVLWIAIFYFLIIRPNKKKQQQQQNLLNSLKEGTEVITIGGIKGTIAFVGEDYVEIRVDKGVKLTFRKSAIANVINNNQQ</sequence>
<dbReference type="PANTHER" id="PTHR33909">
    <property type="entry name" value="SEC TRANSLOCON ACCESSORY COMPLEX SUBUNIT YAJC"/>
    <property type="match status" value="1"/>
</dbReference>
<evidence type="ECO:0000256" key="6">
    <source>
        <dbReference type="ARBA" id="ARBA00022927"/>
    </source>
</evidence>
<evidence type="ECO:0000256" key="10">
    <source>
        <dbReference type="SAM" id="Phobius"/>
    </source>
</evidence>
<dbReference type="GO" id="GO:0015031">
    <property type="term" value="P:protein transport"/>
    <property type="evidence" value="ECO:0007669"/>
    <property type="project" value="UniProtKB-KW"/>
</dbReference>
<evidence type="ECO:0000256" key="3">
    <source>
        <dbReference type="ARBA" id="ARBA00022448"/>
    </source>
</evidence>